<keyword evidence="1" id="KW-0812">Transmembrane</keyword>
<sequence>MRPTTIIYFERLMFATLAMGIGQTTFAWNDLVAIAGSPLAVVLNQLFTIGLMIALTLLVSRGGSRIVMWICIGMFALGLPLLFVLAAQGLLLGSKLILVGQAVGQFVAFSLLFTTSAKRWMDSKRNRNNKPGLVAE</sequence>
<keyword evidence="1" id="KW-1133">Transmembrane helix</keyword>
<gene>
    <name evidence="2" type="ORF">TPR58_20130</name>
</gene>
<feature type="transmembrane region" description="Helical" evidence="1">
    <location>
        <begin position="66"/>
        <end position="90"/>
    </location>
</feature>
<name>A0ABV0BD90_9SPHN</name>
<dbReference type="Proteomes" id="UP001427805">
    <property type="component" value="Unassembled WGS sequence"/>
</dbReference>
<protein>
    <submittedName>
        <fullName evidence="2">Uncharacterized protein</fullName>
    </submittedName>
</protein>
<organism evidence="2 3">
    <name type="scientific">Sphingomonas rustica</name>
    <dbReference type="NCBI Taxonomy" id="3103142"/>
    <lineage>
        <taxon>Bacteria</taxon>
        <taxon>Pseudomonadati</taxon>
        <taxon>Pseudomonadota</taxon>
        <taxon>Alphaproteobacteria</taxon>
        <taxon>Sphingomonadales</taxon>
        <taxon>Sphingomonadaceae</taxon>
        <taxon>Sphingomonas</taxon>
    </lineage>
</organism>
<evidence type="ECO:0000313" key="3">
    <source>
        <dbReference type="Proteomes" id="UP001427805"/>
    </source>
</evidence>
<feature type="transmembrane region" description="Helical" evidence="1">
    <location>
        <begin position="34"/>
        <end position="59"/>
    </location>
</feature>
<keyword evidence="3" id="KW-1185">Reference proteome</keyword>
<feature type="transmembrane region" description="Helical" evidence="1">
    <location>
        <begin position="12"/>
        <end position="28"/>
    </location>
</feature>
<reference evidence="2 3" key="1">
    <citation type="submission" date="2024-05" db="EMBL/GenBank/DDBJ databases">
        <title>Sphingomonas sp. HF-S3 16S ribosomal RNA gene Genome sequencing and assembly.</title>
        <authorList>
            <person name="Lee H."/>
        </authorList>
    </citation>
    <scope>NUCLEOTIDE SEQUENCE [LARGE SCALE GENOMIC DNA]</scope>
    <source>
        <strain evidence="2 3">HF-S3</strain>
    </source>
</reference>
<evidence type="ECO:0000256" key="1">
    <source>
        <dbReference type="SAM" id="Phobius"/>
    </source>
</evidence>
<keyword evidence="1" id="KW-0472">Membrane</keyword>
<comment type="caution">
    <text evidence="2">The sequence shown here is derived from an EMBL/GenBank/DDBJ whole genome shotgun (WGS) entry which is preliminary data.</text>
</comment>
<dbReference type="EMBL" id="JBDIZK010000014">
    <property type="protein sequence ID" value="MEN3749494.1"/>
    <property type="molecule type" value="Genomic_DNA"/>
</dbReference>
<evidence type="ECO:0000313" key="2">
    <source>
        <dbReference type="EMBL" id="MEN3749494.1"/>
    </source>
</evidence>
<proteinExistence type="predicted"/>
<accession>A0ABV0BD90</accession>
<dbReference type="RefSeq" id="WP_346248539.1">
    <property type="nucleotide sequence ID" value="NZ_JBDIZK010000014.1"/>
</dbReference>
<feature type="transmembrane region" description="Helical" evidence="1">
    <location>
        <begin position="96"/>
        <end position="117"/>
    </location>
</feature>